<dbReference type="RefSeq" id="WP_156740479.1">
    <property type="nucleotide sequence ID" value="NZ_CACRYJ010000022.1"/>
</dbReference>
<dbReference type="InterPro" id="IPR025566">
    <property type="entry name" value="DUF4331"/>
</dbReference>
<dbReference type="AlphaFoldDB" id="A0A7M4DHR3"/>
<keyword evidence="3" id="KW-1185">Reference proteome</keyword>
<evidence type="ECO:0000256" key="1">
    <source>
        <dbReference type="SAM" id="MobiDB-lite"/>
    </source>
</evidence>
<proteinExistence type="predicted"/>
<name>A0A7M4DHR3_9MICO</name>
<dbReference type="EMBL" id="CACRYJ010000022">
    <property type="protein sequence ID" value="VZO36456.1"/>
    <property type="molecule type" value="Genomic_DNA"/>
</dbReference>
<reference evidence="2 3" key="1">
    <citation type="submission" date="2019-11" db="EMBL/GenBank/DDBJ databases">
        <authorList>
            <person name="Criscuolo A."/>
        </authorList>
    </citation>
    <scope>NUCLEOTIDE SEQUENCE [LARGE SCALE GENOMIC DNA]</scope>
    <source>
        <strain evidence="2">CIP111667</strain>
    </source>
</reference>
<protein>
    <recommendedName>
        <fullName evidence="4">DUF4331 domain-containing protein</fullName>
    </recommendedName>
</protein>
<comment type="caution">
    <text evidence="2">The sequence shown here is derived from an EMBL/GenBank/DDBJ whole genome shotgun (WGS) entry which is preliminary data.</text>
</comment>
<evidence type="ECO:0008006" key="4">
    <source>
        <dbReference type="Google" id="ProtNLM"/>
    </source>
</evidence>
<sequence>MSDHISGPRALADPIADITDVYAFPSPERSGCLVLVLNTLPMAKPTDLFSDGLLYRFRLRPVAASSGEGASWRFVPGEEELVIDCVFAAPEEAAGDGGEPVRVQQGTCVSPSGERIPFAVNEEQGGSGRGLRVFAGVRWDPFIMDARAALATIATRKLAFTDPGSIFLDGKNVLSIVVEVDTDRLTDWGLVGVVAETLTRGTVNVRIERVGRPEVKNMMLAPKDFDRVNRDLEIRDLYNMENAFHLGDSYGGAYRARLDANLAFWDGLDGEVDWPVGEDGRHPMTELVLSDFLVVDVTKPYVEQGSFLEIELAARRGDQHVTCGGRTLNDDVMDMIFTQLVNAGHGPTIRDGVDAATRPATGRFPYLASPNPNPPEPPEHH</sequence>
<dbReference type="Proteomes" id="UP000419743">
    <property type="component" value="Unassembled WGS sequence"/>
</dbReference>
<feature type="region of interest" description="Disordered" evidence="1">
    <location>
        <begin position="360"/>
        <end position="381"/>
    </location>
</feature>
<gene>
    <name evidence="2" type="ORF">HALOF300_01663</name>
</gene>
<evidence type="ECO:0000313" key="3">
    <source>
        <dbReference type="Proteomes" id="UP000419743"/>
    </source>
</evidence>
<organism evidence="2 3">
    <name type="scientific">Occultella aeris</name>
    <dbReference type="NCBI Taxonomy" id="2761496"/>
    <lineage>
        <taxon>Bacteria</taxon>
        <taxon>Bacillati</taxon>
        <taxon>Actinomycetota</taxon>
        <taxon>Actinomycetes</taxon>
        <taxon>Micrococcales</taxon>
        <taxon>Ruaniaceae</taxon>
        <taxon>Occultella</taxon>
    </lineage>
</organism>
<evidence type="ECO:0000313" key="2">
    <source>
        <dbReference type="EMBL" id="VZO36456.1"/>
    </source>
</evidence>
<accession>A0A7M4DHR3</accession>
<dbReference type="Pfam" id="PF14224">
    <property type="entry name" value="DUF4331"/>
    <property type="match status" value="2"/>
</dbReference>
<feature type="compositionally biased region" description="Pro residues" evidence="1">
    <location>
        <begin position="371"/>
        <end position="381"/>
    </location>
</feature>